<dbReference type="AlphaFoldDB" id="A0A7S4ANF8"/>
<evidence type="ECO:0000313" key="2">
    <source>
        <dbReference type="EMBL" id="CAE0721707.1"/>
    </source>
</evidence>
<organism evidence="2">
    <name type="scientific">Pseudo-nitzschia australis</name>
    <dbReference type="NCBI Taxonomy" id="44445"/>
    <lineage>
        <taxon>Eukaryota</taxon>
        <taxon>Sar</taxon>
        <taxon>Stramenopiles</taxon>
        <taxon>Ochrophyta</taxon>
        <taxon>Bacillariophyta</taxon>
        <taxon>Bacillariophyceae</taxon>
        <taxon>Bacillariophycidae</taxon>
        <taxon>Bacillariales</taxon>
        <taxon>Bacillariaceae</taxon>
        <taxon>Pseudo-nitzschia</taxon>
    </lineage>
</organism>
<name>A0A7S4ANF8_9STRA</name>
<dbReference type="EMBL" id="HBIX01020519">
    <property type="protein sequence ID" value="CAE0721707.1"/>
    <property type="molecule type" value="Transcribed_RNA"/>
</dbReference>
<sequence length="465" mass="52901">MAPVPPTIPSASARKKRRQFLIWNTVCSILLLALVILNRLVTFTRNTPISILVSSKAGAPYAKNKQQEQQEEHRNNSDDLFYNATWPPLQRTLCGKGYPNLMFAPILFELAREEAFRNKNSSEAADDWESSMISTVSKPSLTNGSLFTGDRSPSRTKRMFFVGDWGASSFHGTNHQGGKFAILYVKIWKSGTNQIRWMEKKLFKHYNLTHVAEDRRLSGAIRNYVNALSSNKIDGIYNQKFADTPPPCIYTAVRDPISHFLSGYNEIEVRQLGEYNNESHIDFPQDATRAPYHLDVPYSSTNPQLRKKRFMAFVRDVLLEEEVLSSHHIYSHFYSMSRILLVLANKNLTLTSYIPTLSNITTTWPAFVSSTCPGAPPLDEFPRMTKQGQHRSSKDRLGLYKAAKDVWEEGGPMARSLCLLHAFDYACYQNLPESVPPLCQKVYQDYGERMLHYGSTHHYVSAPSP</sequence>
<reference evidence="2" key="1">
    <citation type="submission" date="2021-01" db="EMBL/GenBank/DDBJ databases">
        <authorList>
            <person name="Corre E."/>
            <person name="Pelletier E."/>
            <person name="Niang G."/>
            <person name="Scheremetjew M."/>
            <person name="Finn R."/>
            <person name="Kale V."/>
            <person name="Holt S."/>
            <person name="Cochrane G."/>
            <person name="Meng A."/>
            <person name="Brown T."/>
            <person name="Cohen L."/>
        </authorList>
    </citation>
    <scope>NUCLEOTIDE SEQUENCE</scope>
    <source>
        <strain evidence="2">10249 10 AB</strain>
    </source>
</reference>
<feature type="transmembrane region" description="Helical" evidence="1">
    <location>
        <begin position="20"/>
        <end position="41"/>
    </location>
</feature>
<protein>
    <recommendedName>
        <fullName evidence="3">Sulfotransferase domain-containing protein</fullName>
    </recommendedName>
</protein>
<keyword evidence="1" id="KW-1133">Transmembrane helix</keyword>
<keyword evidence="1" id="KW-0812">Transmembrane</keyword>
<gene>
    <name evidence="2" type="ORF">PAUS00366_LOCUS14462</name>
</gene>
<evidence type="ECO:0000256" key="1">
    <source>
        <dbReference type="SAM" id="Phobius"/>
    </source>
</evidence>
<keyword evidence="1" id="KW-0472">Membrane</keyword>
<accession>A0A7S4ANF8</accession>
<evidence type="ECO:0008006" key="3">
    <source>
        <dbReference type="Google" id="ProtNLM"/>
    </source>
</evidence>
<proteinExistence type="predicted"/>